<sequence>MQADMLLSQVFKKRIHPPPDIKQTFIDAFTLDKGGL</sequence>
<dbReference type="EMBL" id="GBXM01052742">
    <property type="protein sequence ID" value="JAH55835.1"/>
    <property type="molecule type" value="Transcribed_RNA"/>
</dbReference>
<dbReference type="AlphaFoldDB" id="A0A0E9TSI0"/>
<reference evidence="1" key="1">
    <citation type="submission" date="2014-11" db="EMBL/GenBank/DDBJ databases">
        <authorList>
            <person name="Amaro Gonzalez C."/>
        </authorList>
    </citation>
    <scope>NUCLEOTIDE SEQUENCE</scope>
</reference>
<proteinExistence type="predicted"/>
<accession>A0A0E9TSI0</accession>
<protein>
    <submittedName>
        <fullName evidence="1">Uncharacterized protein</fullName>
    </submittedName>
</protein>
<evidence type="ECO:0000313" key="1">
    <source>
        <dbReference type="EMBL" id="JAH55835.1"/>
    </source>
</evidence>
<organism evidence="1">
    <name type="scientific">Anguilla anguilla</name>
    <name type="common">European freshwater eel</name>
    <name type="synonym">Muraena anguilla</name>
    <dbReference type="NCBI Taxonomy" id="7936"/>
    <lineage>
        <taxon>Eukaryota</taxon>
        <taxon>Metazoa</taxon>
        <taxon>Chordata</taxon>
        <taxon>Craniata</taxon>
        <taxon>Vertebrata</taxon>
        <taxon>Euteleostomi</taxon>
        <taxon>Actinopterygii</taxon>
        <taxon>Neopterygii</taxon>
        <taxon>Teleostei</taxon>
        <taxon>Anguilliformes</taxon>
        <taxon>Anguillidae</taxon>
        <taxon>Anguilla</taxon>
    </lineage>
</organism>
<reference evidence="1" key="2">
    <citation type="journal article" date="2015" name="Fish Shellfish Immunol.">
        <title>Early steps in the European eel (Anguilla anguilla)-Vibrio vulnificus interaction in the gills: Role of the RtxA13 toxin.</title>
        <authorList>
            <person name="Callol A."/>
            <person name="Pajuelo D."/>
            <person name="Ebbesson L."/>
            <person name="Teles M."/>
            <person name="MacKenzie S."/>
            <person name="Amaro C."/>
        </authorList>
    </citation>
    <scope>NUCLEOTIDE SEQUENCE</scope>
</reference>
<name>A0A0E9TSI0_ANGAN</name>